<dbReference type="SUPFAM" id="SSF53098">
    <property type="entry name" value="Ribonuclease H-like"/>
    <property type="match status" value="1"/>
</dbReference>
<dbReference type="InterPro" id="IPR036397">
    <property type="entry name" value="RNaseH_sf"/>
</dbReference>
<evidence type="ECO:0000256" key="2">
    <source>
        <dbReference type="SAM" id="MobiDB-lite"/>
    </source>
</evidence>
<dbReference type="Pfam" id="PF00665">
    <property type="entry name" value="rve"/>
    <property type="match status" value="1"/>
</dbReference>
<feature type="domain" description="Integrase catalytic" evidence="3">
    <location>
        <begin position="188"/>
        <end position="342"/>
    </location>
</feature>
<evidence type="ECO:0000313" key="5">
    <source>
        <dbReference type="Proteomes" id="UP001146336"/>
    </source>
</evidence>
<dbReference type="Gene3D" id="3.30.420.10">
    <property type="entry name" value="Ribonuclease H-like superfamily/Ribonuclease H"/>
    <property type="match status" value="1"/>
</dbReference>
<sequence>MRSFKHLSQADRAVIQRMLAERASIQSIADYLGYSRSAIYQEINRHTQTITFSEDFKYSKPYDALQAQDLANRSHYSVGRATKLTEAKKHQIRKSLERGMTPEMIANTSRTMHVTTRTIYNWINYYKIPGVTPETHLPMAGRRHRRSLSKKSRKTALKRARDKEAAQLSAKQKHYWVSIDKRPKPINNRQKPFHWEMDGVESKQSSYLVLTFVERKTRYMVAIRTKSKRSTDIARAIESFISMHGDQCHSITHDRGAEFLNNTVSLLLSQYKIKQYVAHAYSAWERGSSENGNRRLRQYFPKGTDFKNVTQTELNEAIKKINNHSLKGSDVKTPDLFLEPARARTTKIFQNDLISYRFWVIF</sequence>
<keyword evidence="1" id="KW-0233">DNA recombination</keyword>
<accession>A0ABT6D5M3</accession>
<dbReference type="PANTHER" id="PTHR10948:SF23">
    <property type="entry name" value="TRANSPOSASE INSI FOR INSERTION SEQUENCE ELEMENT IS30A-RELATED"/>
    <property type="match status" value="1"/>
</dbReference>
<dbReference type="InterPro" id="IPR001584">
    <property type="entry name" value="Integrase_cat-core"/>
</dbReference>
<dbReference type="EMBL" id="JAOZFC020000004">
    <property type="protein sequence ID" value="MDF9300824.1"/>
    <property type="molecule type" value="Genomic_DNA"/>
</dbReference>
<keyword evidence="5" id="KW-1185">Reference proteome</keyword>
<proteinExistence type="predicted"/>
<evidence type="ECO:0000256" key="1">
    <source>
        <dbReference type="ARBA" id="ARBA00023172"/>
    </source>
</evidence>
<dbReference type="InterPro" id="IPR051917">
    <property type="entry name" value="Transposase-Integrase"/>
</dbReference>
<dbReference type="NCBIfam" id="NF033563">
    <property type="entry name" value="transpos_IS30"/>
    <property type="match status" value="1"/>
</dbReference>
<name>A0ABT6D5M3_9LACO</name>
<evidence type="ECO:0000313" key="4">
    <source>
        <dbReference type="EMBL" id="MDF9300824.1"/>
    </source>
</evidence>
<feature type="compositionally biased region" description="Basic residues" evidence="2">
    <location>
        <begin position="141"/>
        <end position="158"/>
    </location>
</feature>
<dbReference type="InterPro" id="IPR025246">
    <property type="entry name" value="IS30-like_HTH"/>
</dbReference>
<dbReference type="RefSeq" id="WP_199404761.1">
    <property type="nucleotide sequence ID" value="NZ_JAOZFC020000004.1"/>
</dbReference>
<dbReference type="Proteomes" id="UP001146336">
    <property type="component" value="Unassembled WGS sequence"/>
</dbReference>
<dbReference type="InterPro" id="IPR012337">
    <property type="entry name" value="RNaseH-like_sf"/>
</dbReference>
<protein>
    <submittedName>
        <fullName evidence="4">IS30 family transposase</fullName>
    </submittedName>
</protein>
<organism evidence="4 5">
    <name type="scientific">Weissella fermenti</name>
    <dbReference type="NCBI Taxonomy" id="2987699"/>
    <lineage>
        <taxon>Bacteria</taxon>
        <taxon>Bacillati</taxon>
        <taxon>Bacillota</taxon>
        <taxon>Bacilli</taxon>
        <taxon>Lactobacillales</taxon>
        <taxon>Lactobacillaceae</taxon>
        <taxon>Weissella</taxon>
    </lineage>
</organism>
<reference evidence="4" key="1">
    <citation type="submission" date="2023-03" db="EMBL/GenBank/DDBJ databases">
        <title>Comparative genomics of Weissella fermenti BK2, and weissella type species.</title>
        <authorList>
            <person name="Lee J.K."/>
            <person name="Baek J.H."/>
            <person name="Kim J.M."/>
            <person name="Choi D.G."/>
            <person name="Jeon C.O."/>
        </authorList>
    </citation>
    <scope>NUCLEOTIDE SEQUENCE</scope>
    <source>
        <strain evidence="4">BK2</strain>
    </source>
</reference>
<dbReference type="Pfam" id="PF13936">
    <property type="entry name" value="HTH_38"/>
    <property type="match status" value="1"/>
</dbReference>
<dbReference type="PROSITE" id="PS50994">
    <property type="entry name" value="INTEGRASE"/>
    <property type="match status" value="1"/>
</dbReference>
<feature type="region of interest" description="Disordered" evidence="2">
    <location>
        <begin position="136"/>
        <end position="167"/>
    </location>
</feature>
<dbReference type="PANTHER" id="PTHR10948">
    <property type="entry name" value="TRANSPOSASE"/>
    <property type="match status" value="1"/>
</dbReference>
<evidence type="ECO:0000259" key="3">
    <source>
        <dbReference type="PROSITE" id="PS50994"/>
    </source>
</evidence>
<gene>
    <name evidence="4" type="ORF">OIT47_011180</name>
</gene>
<comment type="caution">
    <text evidence="4">The sequence shown here is derived from an EMBL/GenBank/DDBJ whole genome shotgun (WGS) entry which is preliminary data.</text>
</comment>
<dbReference type="InterPro" id="IPR053392">
    <property type="entry name" value="Transposase_IS30-like"/>
</dbReference>